<evidence type="ECO:0000256" key="8">
    <source>
        <dbReference type="ARBA" id="ARBA00078532"/>
    </source>
</evidence>
<dbReference type="EMBL" id="CP014242">
    <property type="protein sequence ID" value="AMD18919.1"/>
    <property type="molecule type" value="Genomic_DNA"/>
</dbReference>
<dbReference type="GO" id="GO:0030170">
    <property type="term" value="F:pyridoxal phosphate binding"/>
    <property type="evidence" value="ECO:0007669"/>
    <property type="project" value="InterPro"/>
</dbReference>
<dbReference type="InterPro" id="IPR045088">
    <property type="entry name" value="ALAT1/2-like"/>
</dbReference>
<dbReference type="SUPFAM" id="SSF53383">
    <property type="entry name" value="PLP-dependent transferases"/>
    <property type="match status" value="1"/>
</dbReference>
<proteinExistence type="inferred from homology"/>
<dbReference type="STRING" id="45286.A0A120K115"/>
<dbReference type="InterPro" id="IPR015422">
    <property type="entry name" value="PyrdxlP-dep_Trfase_small"/>
</dbReference>
<evidence type="ECO:0000256" key="5">
    <source>
        <dbReference type="ARBA" id="ARBA00022898"/>
    </source>
</evidence>
<comment type="cofactor">
    <cofactor evidence="1">
        <name>pyridoxal 5'-phosphate</name>
        <dbReference type="ChEBI" id="CHEBI:597326"/>
    </cofactor>
</comment>
<dbReference type="UniPathway" id="UPA00528">
    <property type="reaction ID" value="UER00586"/>
</dbReference>
<evidence type="ECO:0000256" key="7">
    <source>
        <dbReference type="ARBA" id="ARBA00077894"/>
    </source>
</evidence>
<dbReference type="Gene3D" id="3.90.1150.10">
    <property type="entry name" value="Aspartate Aminotransferase, domain 1"/>
    <property type="match status" value="1"/>
</dbReference>
<evidence type="ECO:0000259" key="10">
    <source>
        <dbReference type="Pfam" id="PF00155"/>
    </source>
</evidence>
<feature type="domain" description="Aminotransferase class I/classII large" evidence="10">
    <location>
        <begin position="131"/>
        <end position="501"/>
    </location>
</feature>
<dbReference type="InterPro" id="IPR004839">
    <property type="entry name" value="Aminotransferase_I/II_large"/>
</dbReference>
<keyword evidence="4" id="KW-0808">Transferase</keyword>
<dbReference type="InterPro" id="IPR015421">
    <property type="entry name" value="PyrdxlP-dep_Trfase_major"/>
</dbReference>
<dbReference type="RefSeq" id="XP_017985915.1">
    <property type="nucleotide sequence ID" value="XM_018130426.1"/>
</dbReference>
<evidence type="ECO:0000256" key="4">
    <source>
        <dbReference type="ARBA" id="ARBA00022679"/>
    </source>
</evidence>
<dbReference type="GO" id="GO:0008483">
    <property type="term" value="F:transaminase activity"/>
    <property type="evidence" value="ECO:0007669"/>
    <property type="project" value="UniProtKB-KW"/>
</dbReference>
<dbReference type="PANTHER" id="PTHR11751">
    <property type="entry name" value="ALANINE AMINOTRANSFERASE"/>
    <property type="match status" value="1"/>
</dbReference>
<dbReference type="Proteomes" id="UP000243052">
    <property type="component" value="Chromosome ii"/>
</dbReference>
<dbReference type="Gene3D" id="1.10.287.1970">
    <property type="match status" value="1"/>
</dbReference>
<evidence type="ECO:0000256" key="9">
    <source>
        <dbReference type="ARBA" id="ARBA00080525"/>
    </source>
</evidence>
<sequence length="520" mass="57738">MLRRNSGCPVTLNGLQSGCQLILRRISTNGLNVGFEPADSFTLDDLNENVLKAKYAVRGKIPMRAEELQEQLEEKPGSLPFKKIIGANIGNPQQLDQKPLTFFRQVLSLLQNPDLLGVPPKELSKYFKPDAIKRARVMLKEAGNSVGAYSASKGVLGFRQRVAEFITARDGAKNADPENVFLTAGASAAASRILSVFSKGPKTGTLIPIPQYPLYTATLSLNNARAIPYYLKEEQGWSTDPKEIERIVLESIRSDIKPTCMVIINPGNPTGAILSVEALEEIFVIAARYGIVVIADEVYQENVFEGAQFHSSRKVLLSLQKRYPGVFDNVQLASLNSTSKGLLGECGQRGGYMELIGFRDEILQVFVKLASISLCPVVTGQALVGLMSSPPNPGDESYQQHEQQRAAIHKQLEERADLLWRTFNELEGLECQKPQGAMYLFPKLILPSKAIDVALKQNMEPDEFYCKRLLERTGICTVPGSGFGQAAGTYHLRTTFLAPGTEWIESWRQFHKEFYDEYRD</sequence>
<keyword evidence="12" id="KW-1185">Reference proteome</keyword>
<evidence type="ECO:0000256" key="6">
    <source>
        <dbReference type="ARBA" id="ARBA00025785"/>
    </source>
</evidence>
<evidence type="ECO:0000313" key="11">
    <source>
        <dbReference type="EMBL" id="AMD18919.1"/>
    </source>
</evidence>
<comment type="similarity">
    <text evidence="6">Belongs to the class-I pyridoxal-phosphate-dependent aminotransferase family. Alanine aminotransferase subfamily.</text>
</comment>
<protein>
    <recommendedName>
        <fullName evidence="7">Glutamate pyruvate transaminase</fullName>
    </recommendedName>
    <alternativeName>
        <fullName evidence="8">Glutamic--alanine transaminase</fullName>
    </alternativeName>
    <alternativeName>
        <fullName evidence="9">Glutamic--pyruvic transaminase</fullName>
    </alternativeName>
</protein>
<keyword evidence="3" id="KW-0032">Aminotransferase</keyword>
<keyword evidence="5" id="KW-0663">Pyridoxal phosphate</keyword>
<evidence type="ECO:0000313" key="12">
    <source>
        <dbReference type="Proteomes" id="UP000243052"/>
    </source>
</evidence>
<evidence type="ECO:0000256" key="1">
    <source>
        <dbReference type="ARBA" id="ARBA00001933"/>
    </source>
</evidence>
<dbReference type="AlphaFoldDB" id="A0A120K115"/>
<evidence type="ECO:0000256" key="3">
    <source>
        <dbReference type="ARBA" id="ARBA00022576"/>
    </source>
</evidence>
<evidence type="ECO:0000256" key="2">
    <source>
        <dbReference type="ARBA" id="ARBA00011738"/>
    </source>
</evidence>
<comment type="subunit">
    <text evidence="2">Homodimer.</text>
</comment>
<dbReference type="GO" id="GO:0042853">
    <property type="term" value="P:L-alanine catabolic process"/>
    <property type="evidence" value="ECO:0007669"/>
    <property type="project" value="UniProtKB-UniPathway"/>
</dbReference>
<dbReference type="FunFam" id="1.10.287.1970:FF:000001">
    <property type="entry name" value="Alanine aminotransferase 2"/>
    <property type="match status" value="1"/>
</dbReference>
<dbReference type="CDD" id="cd00609">
    <property type="entry name" value="AAT_like"/>
    <property type="match status" value="1"/>
</dbReference>
<reference evidence="11 12" key="1">
    <citation type="submission" date="2016-01" db="EMBL/GenBank/DDBJ databases">
        <title>Genome sequence of the yeast Holleya sinecauda.</title>
        <authorList>
            <person name="Dietrich F.S."/>
        </authorList>
    </citation>
    <scope>NUCLEOTIDE SEQUENCE [LARGE SCALE GENOMIC DNA]</scope>
    <source>
        <strain evidence="11 12">ATCC 58844</strain>
    </source>
</reference>
<dbReference type="Gene3D" id="3.40.640.10">
    <property type="entry name" value="Type I PLP-dependent aspartate aminotransferase-like (Major domain)"/>
    <property type="match status" value="1"/>
</dbReference>
<dbReference type="OrthoDB" id="1732682at2759"/>
<dbReference type="InterPro" id="IPR015424">
    <property type="entry name" value="PyrdxlP-dep_Trfase"/>
</dbReference>
<dbReference type="GeneID" id="28722108"/>
<dbReference type="PANTHER" id="PTHR11751:SF29">
    <property type="entry name" value="ALANINE TRANSAMINASE"/>
    <property type="match status" value="1"/>
</dbReference>
<dbReference type="FunFam" id="3.90.1150.10:FF:000010">
    <property type="entry name" value="Alanine aminotransferase 2"/>
    <property type="match status" value="1"/>
</dbReference>
<gene>
    <name evidence="11" type="ORF">AW171_hschr2447</name>
</gene>
<dbReference type="Pfam" id="PF00155">
    <property type="entry name" value="Aminotran_1_2"/>
    <property type="match status" value="1"/>
</dbReference>
<accession>A0A120K115</accession>
<name>A0A120K115_9SACH</name>
<organism evidence="11 12">
    <name type="scientific">Eremothecium sinecaudum</name>
    <dbReference type="NCBI Taxonomy" id="45286"/>
    <lineage>
        <taxon>Eukaryota</taxon>
        <taxon>Fungi</taxon>
        <taxon>Dikarya</taxon>
        <taxon>Ascomycota</taxon>
        <taxon>Saccharomycotina</taxon>
        <taxon>Saccharomycetes</taxon>
        <taxon>Saccharomycetales</taxon>
        <taxon>Saccharomycetaceae</taxon>
        <taxon>Eremothecium</taxon>
    </lineage>
</organism>
<dbReference type="FunFam" id="3.40.640.10:FF:000012">
    <property type="entry name" value="alanine aminotransferase 2"/>
    <property type="match status" value="1"/>
</dbReference>